<comment type="catalytic activity">
    <reaction evidence="5">
        <text>O-phospho-L-tyrosyl-[protein] + H2O = L-tyrosyl-[protein] + phosphate</text>
        <dbReference type="Rhea" id="RHEA:10684"/>
        <dbReference type="Rhea" id="RHEA-COMP:10136"/>
        <dbReference type="Rhea" id="RHEA-COMP:20101"/>
        <dbReference type="ChEBI" id="CHEBI:15377"/>
        <dbReference type="ChEBI" id="CHEBI:43474"/>
        <dbReference type="ChEBI" id="CHEBI:46858"/>
        <dbReference type="ChEBI" id="CHEBI:61978"/>
        <dbReference type="EC" id="3.1.3.48"/>
    </reaction>
</comment>
<evidence type="ECO:0000256" key="6">
    <source>
        <dbReference type="PIRSR" id="PIRSR617867-1"/>
    </source>
</evidence>
<comment type="similarity">
    <text evidence="1">Belongs to the low molecular weight phosphotyrosine protein phosphatase family.</text>
</comment>
<dbReference type="STRING" id="445710.ATSB10_23680"/>
<dbReference type="KEGG" id="dtx:ATSB10_23680"/>
<keyword evidence="9" id="KW-1185">Reference proteome</keyword>
<dbReference type="InterPro" id="IPR017867">
    <property type="entry name" value="Tyr_phospatase_low_mol_wt"/>
</dbReference>
<sequence>MAEFLFRARIASCQVQVASAGLGALAGRPIEMHALTLLHEHQIDASAHRARQLDRRMLHGAELVLAMERVHLAAVARLAPETRGKLFHIGKWLEATDIPDPYLESREVFAQVYARIEQAVDSWLPYLL</sequence>
<dbReference type="EMBL" id="CP014841">
    <property type="protein sequence ID" value="AND69822.1"/>
    <property type="molecule type" value="Genomic_DNA"/>
</dbReference>
<dbReference type="PRINTS" id="PR00719">
    <property type="entry name" value="LMWPTPASE"/>
</dbReference>
<evidence type="ECO:0000259" key="7">
    <source>
        <dbReference type="SMART" id="SM00226"/>
    </source>
</evidence>
<evidence type="ECO:0000256" key="1">
    <source>
        <dbReference type="ARBA" id="ARBA00011063"/>
    </source>
</evidence>
<accession>A0A160N386</accession>
<dbReference type="PANTHER" id="PTHR11717">
    <property type="entry name" value="LOW MOLECULAR WEIGHT PROTEIN TYROSINE PHOSPHATASE"/>
    <property type="match status" value="1"/>
</dbReference>
<organism evidence="8 9">
    <name type="scientific">Dyella thiooxydans</name>
    <dbReference type="NCBI Taxonomy" id="445710"/>
    <lineage>
        <taxon>Bacteria</taxon>
        <taxon>Pseudomonadati</taxon>
        <taxon>Pseudomonadota</taxon>
        <taxon>Gammaproteobacteria</taxon>
        <taxon>Lysobacterales</taxon>
        <taxon>Rhodanobacteraceae</taxon>
        <taxon>Dyella</taxon>
    </lineage>
</organism>
<dbReference type="Proteomes" id="UP000077255">
    <property type="component" value="Chromosome"/>
</dbReference>
<dbReference type="Gene3D" id="3.40.50.2300">
    <property type="match status" value="1"/>
</dbReference>
<dbReference type="InterPro" id="IPR036196">
    <property type="entry name" value="Ptyr_pPase_sf"/>
</dbReference>
<proteinExistence type="inferred from homology"/>
<dbReference type="InterPro" id="IPR050438">
    <property type="entry name" value="LMW_PTPase"/>
</dbReference>
<dbReference type="GO" id="GO:0004725">
    <property type="term" value="F:protein tyrosine phosphatase activity"/>
    <property type="evidence" value="ECO:0007669"/>
    <property type="project" value="UniProtKB-EC"/>
</dbReference>
<gene>
    <name evidence="8" type="ORF">ATSB10_23680</name>
</gene>
<dbReference type="PANTHER" id="PTHR11717:SF31">
    <property type="entry name" value="LOW MOLECULAR WEIGHT PROTEIN-TYROSINE-PHOSPHATASE ETP-RELATED"/>
    <property type="match status" value="1"/>
</dbReference>
<evidence type="ECO:0000256" key="4">
    <source>
        <dbReference type="ARBA" id="ARBA00022912"/>
    </source>
</evidence>
<dbReference type="SMART" id="SM00226">
    <property type="entry name" value="LMWPc"/>
    <property type="match status" value="1"/>
</dbReference>
<evidence type="ECO:0000313" key="8">
    <source>
        <dbReference type="EMBL" id="AND69822.1"/>
    </source>
</evidence>
<dbReference type="EC" id="3.1.3.48" evidence="2"/>
<dbReference type="PATRIC" id="fig|445710.3.peg.2362"/>
<evidence type="ECO:0000256" key="3">
    <source>
        <dbReference type="ARBA" id="ARBA00022801"/>
    </source>
</evidence>
<dbReference type="SUPFAM" id="SSF52788">
    <property type="entry name" value="Phosphotyrosine protein phosphatases I"/>
    <property type="match status" value="1"/>
</dbReference>
<reference evidence="8 9" key="1">
    <citation type="submission" date="2016-02" db="EMBL/GenBank/DDBJ databases">
        <title>Complete genome sequencing and analysis of ATSB10, Dyella thiooxydans isolated from rhizosphere soil of sunflower (Helianthus annuus L.).</title>
        <authorList>
            <person name="Lee Y."/>
            <person name="Hwangbo K."/>
            <person name="Chung H."/>
            <person name="Yoo J."/>
            <person name="Kim K.Y."/>
            <person name="Sa T.M."/>
            <person name="Um Y."/>
            <person name="Madhaiyan M."/>
        </authorList>
    </citation>
    <scope>NUCLEOTIDE SEQUENCE [LARGE SCALE GENOMIC DNA]</scope>
    <source>
        <strain evidence="8 9">ATSB10</strain>
    </source>
</reference>
<dbReference type="InterPro" id="IPR023485">
    <property type="entry name" value="Ptyr_pPase"/>
</dbReference>
<evidence type="ECO:0000256" key="5">
    <source>
        <dbReference type="ARBA" id="ARBA00051722"/>
    </source>
</evidence>
<evidence type="ECO:0000256" key="2">
    <source>
        <dbReference type="ARBA" id="ARBA00013064"/>
    </source>
</evidence>
<name>A0A160N386_9GAMM</name>
<keyword evidence="3" id="KW-0378">Hydrolase</keyword>
<evidence type="ECO:0000313" key="9">
    <source>
        <dbReference type="Proteomes" id="UP000077255"/>
    </source>
</evidence>
<dbReference type="AlphaFoldDB" id="A0A160N386"/>
<dbReference type="RefSeq" id="WP_236886412.1">
    <property type="nucleotide sequence ID" value="NZ_CP014841.1"/>
</dbReference>
<feature type="domain" description="Phosphotyrosine protein phosphatase I" evidence="7">
    <location>
        <begin position="1"/>
        <end position="126"/>
    </location>
</feature>
<keyword evidence="4" id="KW-0904">Protein phosphatase</keyword>
<feature type="active site" description="Proton donor" evidence="6">
    <location>
        <position position="100"/>
    </location>
</feature>
<dbReference type="Pfam" id="PF01451">
    <property type="entry name" value="LMWPc"/>
    <property type="match status" value="1"/>
</dbReference>
<protein>
    <recommendedName>
        <fullName evidence="2">protein-tyrosine-phosphatase</fullName>
        <ecNumber evidence="2">3.1.3.48</ecNumber>
    </recommendedName>
</protein>